<gene>
    <name evidence="2" type="ORF">CLV72_10835</name>
</gene>
<protein>
    <submittedName>
        <fullName evidence="2">Uncharacterized protein</fullName>
    </submittedName>
</protein>
<name>A0A2T0PWY1_9ACTN</name>
<dbReference type="Proteomes" id="UP000237846">
    <property type="component" value="Unassembled WGS sequence"/>
</dbReference>
<dbReference type="EMBL" id="PVZC01000008">
    <property type="protein sequence ID" value="PRX96031.1"/>
    <property type="molecule type" value="Genomic_DNA"/>
</dbReference>
<feature type="region of interest" description="Disordered" evidence="1">
    <location>
        <begin position="38"/>
        <end position="61"/>
    </location>
</feature>
<dbReference type="AlphaFoldDB" id="A0A2T0PWY1"/>
<evidence type="ECO:0000313" key="2">
    <source>
        <dbReference type="EMBL" id="PRX96031.1"/>
    </source>
</evidence>
<evidence type="ECO:0000256" key="1">
    <source>
        <dbReference type="SAM" id="MobiDB-lite"/>
    </source>
</evidence>
<keyword evidence="3" id="KW-1185">Reference proteome</keyword>
<proteinExistence type="predicted"/>
<dbReference type="RefSeq" id="WP_106250595.1">
    <property type="nucleotide sequence ID" value="NZ_PVZC01000008.1"/>
</dbReference>
<organism evidence="2 3">
    <name type="scientific">Allonocardiopsis opalescens</name>
    <dbReference type="NCBI Taxonomy" id="1144618"/>
    <lineage>
        <taxon>Bacteria</taxon>
        <taxon>Bacillati</taxon>
        <taxon>Actinomycetota</taxon>
        <taxon>Actinomycetes</taxon>
        <taxon>Streptosporangiales</taxon>
        <taxon>Allonocardiopsis</taxon>
    </lineage>
</organism>
<comment type="caution">
    <text evidence="2">The sequence shown here is derived from an EMBL/GenBank/DDBJ whole genome shotgun (WGS) entry which is preliminary data.</text>
</comment>
<feature type="region of interest" description="Disordered" evidence="1">
    <location>
        <begin position="1"/>
        <end position="22"/>
    </location>
</feature>
<sequence>MATGHAYRAQDGAAPRGRRTPIRAAGPLAALALAAAGCGGAGPAEPSAPPPESARPAPTATAEAVAFVGLADYPPEGPRPQAGRAFPFVEARPADEVQPDNPGLGEGFYSPGEDAEPRWAVFAPGAEVLCASFCDPDELTMDGEGRGTAPVPVADAERHLADGGELLLDLSYAEAADGSVVITRAAEVFQP</sequence>
<accession>A0A2T0PWY1</accession>
<reference evidence="2 3" key="1">
    <citation type="submission" date="2018-03" db="EMBL/GenBank/DDBJ databases">
        <title>Genomic Encyclopedia of Archaeal and Bacterial Type Strains, Phase II (KMG-II): from individual species to whole genera.</title>
        <authorList>
            <person name="Goeker M."/>
        </authorList>
    </citation>
    <scope>NUCLEOTIDE SEQUENCE [LARGE SCALE GENOMIC DNA]</scope>
    <source>
        <strain evidence="2 3">DSM 45601</strain>
    </source>
</reference>
<evidence type="ECO:0000313" key="3">
    <source>
        <dbReference type="Proteomes" id="UP000237846"/>
    </source>
</evidence>
<dbReference type="OrthoDB" id="3415202at2"/>